<accession>A0AAV5HPV4</accession>
<reference evidence="14 15" key="1">
    <citation type="journal article" date="2021" name="Commun. Biol.">
        <title>The genome of Shorea leprosula (Dipterocarpaceae) highlights the ecological relevance of drought in aseasonal tropical rainforests.</title>
        <authorList>
            <person name="Ng K.K.S."/>
            <person name="Kobayashi M.J."/>
            <person name="Fawcett J.A."/>
            <person name="Hatakeyama M."/>
            <person name="Paape T."/>
            <person name="Ng C.H."/>
            <person name="Ang C.C."/>
            <person name="Tnah L.H."/>
            <person name="Lee C.T."/>
            <person name="Nishiyama T."/>
            <person name="Sese J."/>
            <person name="O'Brien M.J."/>
            <person name="Copetti D."/>
            <person name="Mohd Noor M.I."/>
            <person name="Ong R.C."/>
            <person name="Putra M."/>
            <person name="Sireger I.Z."/>
            <person name="Indrioko S."/>
            <person name="Kosugi Y."/>
            <person name="Izuno A."/>
            <person name="Isagi Y."/>
            <person name="Lee S.L."/>
            <person name="Shimizu K.K."/>
        </authorList>
    </citation>
    <scope>NUCLEOTIDE SEQUENCE [LARGE SCALE GENOMIC DNA]</scope>
    <source>
        <strain evidence="14">214</strain>
    </source>
</reference>
<evidence type="ECO:0000256" key="2">
    <source>
        <dbReference type="ARBA" id="ARBA00001913"/>
    </source>
</evidence>
<dbReference type="PANTHER" id="PTHR18896">
    <property type="entry name" value="PHOSPHOLIPASE D"/>
    <property type="match status" value="1"/>
</dbReference>
<dbReference type="GO" id="GO:0009395">
    <property type="term" value="P:phospholipid catabolic process"/>
    <property type="evidence" value="ECO:0007669"/>
    <property type="project" value="TreeGrafter"/>
</dbReference>
<dbReference type="InterPro" id="IPR001736">
    <property type="entry name" value="PLipase_D/transphosphatidylase"/>
</dbReference>
<dbReference type="Pfam" id="PF12357">
    <property type="entry name" value="PLD_C"/>
    <property type="match status" value="1"/>
</dbReference>
<dbReference type="PROSITE" id="PS50004">
    <property type="entry name" value="C2"/>
    <property type="match status" value="1"/>
</dbReference>
<dbReference type="Proteomes" id="UP001054252">
    <property type="component" value="Unassembled WGS sequence"/>
</dbReference>
<dbReference type="GO" id="GO:0046470">
    <property type="term" value="P:phosphatidylcholine metabolic process"/>
    <property type="evidence" value="ECO:0007669"/>
    <property type="project" value="InterPro"/>
</dbReference>
<dbReference type="GO" id="GO:0005509">
    <property type="term" value="F:calcium ion binding"/>
    <property type="evidence" value="ECO:0007669"/>
    <property type="project" value="InterPro"/>
</dbReference>
<keyword evidence="9 11" id="KW-0442">Lipid degradation</keyword>
<dbReference type="InterPro" id="IPR015679">
    <property type="entry name" value="PLipase_D_fam"/>
</dbReference>
<evidence type="ECO:0000256" key="6">
    <source>
        <dbReference type="ARBA" id="ARBA00022737"/>
    </source>
</evidence>
<organism evidence="14 15">
    <name type="scientific">Rubroshorea leprosula</name>
    <dbReference type="NCBI Taxonomy" id="152421"/>
    <lineage>
        <taxon>Eukaryota</taxon>
        <taxon>Viridiplantae</taxon>
        <taxon>Streptophyta</taxon>
        <taxon>Embryophyta</taxon>
        <taxon>Tracheophyta</taxon>
        <taxon>Spermatophyta</taxon>
        <taxon>Magnoliopsida</taxon>
        <taxon>eudicotyledons</taxon>
        <taxon>Gunneridae</taxon>
        <taxon>Pentapetalae</taxon>
        <taxon>rosids</taxon>
        <taxon>malvids</taxon>
        <taxon>Malvales</taxon>
        <taxon>Dipterocarpaceae</taxon>
        <taxon>Rubroshorea</taxon>
    </lineage>
</organism>
<dbReference type="PIRSF" id="PIRSF036470">
    <property type="entry name" value="PLD_plant"/>
    <property type="match status" value="1"/>
</dbReference>
<comment type="catalytic activity">
    <reaction evidence="1 11">
        <text>a 1,2-diacyl-sn-glycero-3-phosphocholine + H2O = a 1,2-diacyl-sn-glycero-3-phosphate + choline + H(+)</text>
        <dbReference type="Rhea" id="RHEA:14445"/>
        <dbReference type="ChEBI" id="CHEBI:15354"/>
        <dbReference type="ChEBI" id="CHEBI:15377"/>
        <dbReference type="ChEBI" id="CHEBI:15378"/>
        <dbReference type="ChEBI" id="CHEBI:57643"/>
        <dbReference type="ChEBI" id="CHEBI:58608"/>
        <dbReference type="EC" id="3.1.4.4"/>
    </reaction>
</comment>
<evidence type="ECO:0000256" key="3">
    <source>
        <dbReference type="ARBA" id="ARBA00010683"/>
    </source>
</evidence>
<feature type="domain" description="C2" evidence="12">
    <location>
        <begin position="1"/>
        <end position="116"/>
    </location>
</feature>
<name>A0AAV5HPV4_9ROSI</name>
<evidence type="ECO:0000256" key="4">
    <source>
        <dbReference type="ARBA" id="ARBA00012027"/>
    </source>
</evidence>
<dbReference type="Pfam" id="PF00614">
    <property type="entry name" value="PLDc"/>
    <property type="match status" value="1"/>
</dbReference>
<proteinExistence type="inferred from homology"/>
<comment type="caution">
    <text evidence="14">The sequence shown here is derived from an EMBL/GenBank/DDBJ whole genome shotgun (WGS) entry which is preliminary data.</text>
</comment>
<gene>
    <name evidence="14" type="ORF">SLEP1_g2559</name>
</gene>
<evidence type="ECO:0000256" key="5">
    <source>
        <dbReference type="ARBA" id="ARBA00022723"/>
    </source>
</evidence>
<dbReference type="InterPro" id="IPR000008">
    <property type="entry name" value="C2_dom"/>
</dbReference>
<feature type="domain" description="PLD phosphodiesterase" evidence="13">
    <location>
        <begin position="682"/>
        <end position="709"/>
    </location>
</feature>
<keyword evidence="7 11" id="KW-0378">Hydrolase</keyword>
<comment type="cofactor">
    <cofactor evidence="2 11">
        <name>Ca(2+)</name>
        <dbReference type="ChEBI" id="CHEBI:29108"/>
    </cofactor>
</comment>
<feature type="domain" description="PLD phosphodiesterase" evidence="13">
    <location>
        <begin position="308"/>
        <end position="343"/>
    </location>
</feature>
<evidence type="ECO:0000313" key="15">
    <source>
        <dbReference type="Proteomes" id="UP001054252"/>
    </source>
</evidence>
<evidence type="ECO:0000259" key="13">
    <source>
        <dbReference type="PROSITE" id="PS50035"/>
    </source>
</evidence>
<dbReference type="PANTHER" id="PTHR18896:SF86">
    <property type="entry name" value="PHOSPHOLIPASE D DELTA"/>
    <property type="match status" value="1"/>
</dbReference>
<comment type="similarity">
    <text evidence="3 11">Belongs to the phospholipase D family. C2-PLD subfamily.</text>
</comment>
<keyword evidence="8 11" id="KW-0106">Calcium</keyword>
<dbReference type="InterPro" id="IPR024632">
    <property type="entry name" value="PLipase_D_C"/>
</dbReference>
<dbReference type="SUPFAM" id="SSF56024">
    <property type="entry name" value="Phospholipase D/nuclease"/>
    <property type="match status" value="2"/>
</dbReference>
<dbReference type="InterPro" id="IPR035892">
    <property type="entry name" value="C2_domain_sf"/>
</dbReference>
<dbReference type="SMART" id="SM00155">
    <property type="entry name" value="PLDc"/>
    <property type="match status" value="2"/>
</dbReference>
<evidence type="ECO:0000256" key="1">
    <source>
        <dbReference type="ARBA" id="ARBA00000798"/>
    </source>
</evidence>
<dbReference type="SUPFAM" id="SSF49562">
    <property type="entry name" value="C2 domain (Calcium/lipid-binding domain, CaLB)"/>
    <property type="match status" value="1"/>
</dbReference>
<evidence type="ECO:0000256" key="11">
    <source>
        <dbReference type="PIRNR" id="PIRNR036470"/>
    </source>
</evidence>
<keyword evidence="6" id="KW-0677">Repeat</keyword>
<evidence type="ECO:0000256" key="8">
    <source>
        <dbReference type="ARBA" id="ARBA00022837"/>
    </source>
</evidence>
<evidence type="ECO:0000256" key="7">
    <source>
        <dbReference type="ARBA" id="ARBA00022801"/>
    </source>
</evidence>
<dbReference type="InterPro" id="IPR011402">
    <property type="entry name" value="PLipase_D_pln"/>
</dbReference>
<evidence type="ECO:0000313" key="14">
    <source>
        <dbReference type="EMBL" id="GKU88276.1"/>
    </source>
</evidence>
<dbReference type="Gene3D" id="3.30.870.10">
    <property type="entry name" value="Endonuclease Chain A"/>
    <property type="match status" value="2"/>
</dbReference>
<dbReference type="GO" id="GO:0005886">
    <property type="term" value="C:plasma membrane"/>
    <property type="evidence" value="ECO:0007669"/>
    <property type="project" value="TreeGrafter"/>
</dbReference>
<dbReference type="GO" id="GO:0004630">
    <property type="term" value="F:phospholipase D activity"/>
    <property type="evidence" value="ECO:0007669"/>
    <property type="project" value="UniProtKB-EC"/>
</dbReference>
<dbReference type="PROSITE" id="PS50035">
    <property type="entry name" value="PLD"/>
    <property type="match status" value="2"/>
</dbReference>
<evidence type="ECO:0000259" key="12">
    <source>
        <dbReference type="PROSITE" id="PS50004"/>
    </source>
</evidence>
<keyword evidence="5" id="KW-0479">Metal-binding</keyword>
<protein>
    <recommendedName>
        <fullName evidence="4 11">Phospholipase D</fullName>
        <ecNumber evidence="4 11">3.1.4.4</ecNumber>
    </recommendedName>
</protein>
<comment type="function">
    <text evidence="11">Hydrolyzes glycerol-phospholipids at the terminal phosphodiesteric bond.</text>
</comment>
<keyword evidence="10" id="KW-0443">Lipid metabolism</keyword>
<evidence type="ECO:0000256" key="9">
    <source>
        <dbReference type="ARBA" id="ARBA00022963"/>
    </source>
</evidence>
<keyword evidence="15" id="KW-1185">Reference proteome</keyword>
<sequence>MSTLLHGDLKLTIIEARALGELSKLNSFLGGDWRVIVSAAKITLASTRYISDKDNPRWDEQFNILLAHAVVYLEFKIEVGKRIKDTMKTPDGRINTGELISGWYPLKDGNADPNKNPALNIAMQFTPCHRNRLYRQCIASNPEQAGVRKTYFPRREGNALKLYQDAHVPEDLLSEIELEHGRFFEHHKCWEDIYRAISEAQSMIYILGWSMSCDVKLVREPNWPLPPDGVSTLGELLKSKSKKGVRVVVLLWRDKTSFHKWGIKVKGMMKTHGQETRKFFRDSSVICKLVHRHASKSLNGFKRARNGFIFSNHQKCVLVDTPAAGGDRKITAFIGGLDLCDGRYDTPQHLLFCGLDTIFKSDFHNPTYPSKTKAPRQPWHDMHCRIDGPAAFDVYINFKQYWWQSVKKKEHIDPLIVMKTISQDLSPYTAVLHDGTTMVPKDYSTSRVFGDDSENWHVQILRSTDSGAVKGFPVDPGRAYAENLVYSKGVVIDVSIQTAYIQSIRSAQRFIYIENQYFIGSSYAWSSNKDAGANNLIPMELALKITSKIRANESFAVYVIIPMWPEGKPKSKTVQNILFWQSRTMKMMYGIIAKELQKMRREDAHPLDYLNFYCLGKRECISGENMAGNVDEGGRRKGNGIWPDPYSYTRLSPDVPTSGGGPSTSTRAWKNKVSKSQEFQRFMIYVHAKGMIVDDEYMILGSANINQRSMDGSRDTEIAMGAYQPNYTWARKGEHPRGEVFDYRKSLWTEHLGTEDSLFDIPESRQCVKAVNKIAEDNWKNYTADEFTLLQGHLLKYPIQVDKDGEVSPLLGYKKFPDVGGRVLGKNSLIIPNILTT</sequence>
<dbReference type="EC" id="3.1.4.4" evidence="4 11"/>
<evidence type="ECO:0000256" key="10">
    <source>
        <dbReference type="ARBA" id="ARBA00023098"/>
    </source>
</evidence>
<dbReference type="AlphaFoldDB" id="A0AAV5HPV4"/>
<dbReference type="EMBL" id="BPVZ01000002">
    <property type="protein sequence ID" value="GKU88276.1"/>
    <property type="molecule type" value="Genomic_DNA"/>
</dbReference>